<sequence length="316" mass="35330">MRYSWNIIGLFAIICAFAGTTIGQDEPTEAPPTTEALPPTELTPKPDDEKNDNTWEKITLPDYQDHSITDYPASPSNNHFKWYVFIVAYNDPAKISEGKNCSGALVTYNSVVTAATCLYQNGTNERYKFARLLFGGVRLTQSVYNVSVPLIKCSLIHPKFDPKNETMLGNLAIISMYDAIEPHKFAEPIEIASSRPENRQQTYRLANHDYFGTTQQVVDNLGYRFLHLNPNFMCRWYYGPELCDGSILTAYSKFKKDGILCQIGSGAPLSVHTTVDPYNNAQIVGISSFVSENGCIGSPGGFTSLIYYHDWLEANI</sequence>
<dbReference type="Proteomes" id="UP000679071">
    <property type="component" value="Segment"/>
</dbReference>
<evidence type="ECO:0000256" key="2">
    <source>
        <dbReference type="SAM" id="MobiDB-lite"/>
    </source>
</evidence>
<dbReference type="InterPro" id="IPR051333">
    <property type="entry name" value="CLIP_Serine_Protease"/>
</dbReference>
<dbReference type="GeneID" id="80535612"/>
<dbReference type="GO" id="GO:0004252">
    <property type="term" value="F:serine-type endopeptidase activity"/>
    <property type="evidence" value="ECO:0007669"/>
    <property type="project" value="InterPro"/>
</dbReference>
<reference evidence="5" key="1">
    <citation type="submission" date="2018-02" db="EMBL/GenBank/DDBJ databases">
        <title>A New Nudivirus from Drosophila melanogaster.</title>
        <authorList>
            <consortium name="DrosEU"/>
            <person name="Obbard D.J."/>
            <person name="Staubach F."/>
            <person name="Betancourt A."/>
        </authorList>
    </citation>
    <scope>NUCLEOTIDE SEQUENCE [LARGE SCALE GENOMIC DNA]</scope>
</reference>
<dbReference type="SMART" id="SM00020">
    <property type="entry name" value="Tryp_SPc"/>
    <property type="match status" value="1"/>
</dbReference>
<keyword evidence="5" id="KW-1185">Reference proteome</keyword>
<dbReference type="PANTHER" id="PTHR24260">
    <property type="match status" value="1"/>
</dbReference>
<dbReference type="EMBL" id="MG969167">
    <property type="protein sequence ID" value="AYP97941.1"/>
    <property type="molecule type" value="Genomic_DNA"/>
</dbReference>
<dbReference type="RefSeq" id="YP_010797634.1">
    <property type="nucleotide sequence ID" value="NC_076232.1"/>
</dbReference>
<dbReference type="PANTHER" id="PTHR24260:SF136">
    <property type="entry name" value="GH08193P-RELATED"/>
    <property type="match status" value="1"/>
</dbReference>
<evidence type="ECO:0000313" key="4">
    <source>
        <dbReference type="EMBL" id="AYP97941.1"/>
    </source>
</evidence>
<dbReference type="GO" id="GO:0006508">
    <property type="term" value="P:proteolysis"/>
    <property type="evidence" value="ECO:0007669"/>
    <property type="project" value="UniProtKB-KW"/>
</dbReference>
<accession>A0A3G3E776</accession>
<dbReference type="InterPro" id="IPR009003">
    <property type="entry name" value="Peptidase_S1_PA"/>
</dbReference>
<evidence type="ECO:0000313" key="5">
    <source>
        <dbReference type="Proteomes" id="UP000679071"/>
    </source>
</evidence>
<organism evidence="4 5">
    <name type="scientific">Mauternbach virus</name>
    <dbReference type="NCBI Taxonomy" id="2486603"/>
    <lineage>
        <taxon>Viruses</taxon>
        <taxon>Viruses incertae sedis</taxon>
        <taxon>Naldaviricetes</taxon>
        <taxon>Lefavirales</taxon>
        <taxon>Nudiviridae</taxon>
        <taxon>Alphanudivirus</taxon>
        <taxon>Alphanudivirus quartudromelanogasteris</taxon>
    </lineage>
</organism>
<dbReference type="SUPFAM" id="SSF50494">
    <property type="entry name" value="Trypsin-like serine proteases"/>
    <property type="match status" value="1"/>
</dbReference>
<dbReference type="KEGG" id="vg:80535612"/>
<keyword evidence="1" id="KW-0378">Hydrolase</keyword>
<protein>
    <submittedName>
        <fullName evidence="4">Trypsin-like serine protease-like protein</fullName>
    </submittedName>
</protein>
<dbReference type="InterPro" id="IPR001254">
    <property type="entry name" value="Trypsin_dom"/>
</dbReference>
<name>A0A3G3E776_9VIRU</name>
<dbReference type="Gene3D" id="2.40.10.10">
    <property type="entry name" value="Trypsin-like serine proteases"/>
    <property type="match status" value="1"/>
</dbReference>
<evidence type="ECO:0000259" key="3">
    <source>
        <dbReference type="PROSITE" id="PS50240"/>
    </source>
</evidence>
<feature type="compositionally biased region" description="Low complexity" evidence="2">
    <location>
        <begin position="31"/>
        <end position="43"/>
    </location>
</feature>
<keyword evidence="4" id="KW-0645">Protease</keyword>
<dbReference type="Pfam" id="PF00089">
    <property type="entry name" value="Trypsin"/>
    <property type="match status" value="1"/>
</dbReference>
<proteinExistence type="predicted"/>
<dbReference type="PROSITE" id="PS50240">
    <property type="entry name" value="TRYPSIN_DOM"/>
    <property type="match status" value="1"/>
</dbReference>
<evidence type="ECO:0000256" key="1">
    <source>
        <dbReference type="ARBA" id="ARBA00022801"/>
    </source>
</evidence>
<feature type="domain" description="Peptidase S1" evidence="3">
    <location>
        <begin position="68"/>
        <end position="316"/>
    </location>
</feature>
<feature type="region of interest" description="Disordered" evidence="2">
    <location>
        <begin position="24"/>
        <end position="52"/>
    </location>
</feature>
<dbReference type="InterPro" id="IPR043504">
    <property type="entry name" value="Peptidase_S1_PA_chymotrypsin"/>
</dbReference>